<dbReference type="PANTHER" id="PTHR43792:SF8">
    <property type="entry name" value="[RIBOSOMAL PROTEIN US5]-ALANINE N-ACETYLTRANSFERASE"/>
    <property type="match status" value="1"/>
</dbReference>
<comment type="similarity">
    <text evidence="3">Belongs to the acetyltransferase family. RimJ subfamily.</text>
</comment>
<dbReference type="RefSeq" id="WP_156192848.1">
    <property type="nucleotide sequence ID" value="NZ_CP046452.1"/>
</dbReference>
<dbReference type="InterPro" id="IPR051531">
    <property type="entry name" value="N-acetyltransferase"/>
</dbReference>
<dbReference type="AlphaFoldDB" id="A0A6B8VUA0"/>
<keyword evidence="2 5" id="KW-0012">Acyltransferase</keyword>
<evidence type="ECO:0000313" key="5">
    <source>
        <dbReference type="EMBL" id="QGU02525.1"/>
    </source>
</evidence>
<keyword evidence="6" id="KW-1185">Reference proteome</keyword>
<dbReference type="PROSITE" id="PS51186">
    <property type="entry name" value="GNAT"/>
    <property type="match status" value="1"/>
</dbReference>
<sequence>MVVPFFGFPRIKVREAEDPRHPVHPGWPESTHGVTLADGASLRLRPLLNSDGAAWRQLRLANQQFLQPVEPTVSSTWENAHTRQAWNRTFSYLRMGAGEGSIVPMVIELEGKFVGQLTLGNIQRGVSNEGWIGYWVHSEVTGRGVAKAAVALGTDLAFQRIGLHRVTATYLPSNPASGVVLAANGFVEEGVLRRNLHIDGQWQDHIFMAQVEDDFERSCVDRLRDNGVIA</sequence>
<dbReference type="PANTHER" id="PTHR43792">
    <property type="entry name" value="GNAT FAMILY, PUTATIVE (AFU_ORTHOLOGUE AFUA_3G00765)-RELATED-RELATED"/>
    <property type="match status" value="1"/>
</dbReference>
<dbReference type="Gene3D" id="3.40.630.30">
    <property type="match status" value="1"/>
</dbReference>
<organism evidence="5 6">
    <name type="scientific">Corynebacterium kalinowskii</name>
    <dbReference type="NCBI Taxonomy" id="2675216"/>
    <lineage>
        <taxon>Bacteria</taxon>
        <taxon>Bacillati</taxon>
        <taxon>Actinomycetota</taxon>
        <taxon>Actinomycetes</taxon>
        <taxon>Mycobacteriales</taxon>
        <taxon>Corynebacteriaceae</taxon>
        <taxon>Corynebacterium</taxon>
    </lineage>
</organism>
<dbReference type="SUPFAM" id="SSF55729">
    <property type="entry name" value="Acyl-CoA N-acyltransferases (Nat)"/>
    <property type="match status" value="1"/>
</dbReference>
<dbReference type="GO" id="GO:0008999">
    <property type="term" value="F:protein-N-terminal-alanine acetyltransferase activity"/>
    <property type="evidence" value="ECO:0007669"/>
    <property type="project" value="TreeGrafter"/>
</dbReference>
<dbReference type="EC" id="2.3.1.-" evidence="5"/>
<name>A0A6B8VUA0_9CORY</name>
<dbReference type="Proteomes" id="UP000427071">
    <property type="component" value="Chromosome"/>
</dbReference>
<reference evidence="6" key="1">
    <citation type="submission" date="2019-11" db="EMBL/GenBank/DDBJ databases">
        <title>Complete genome sequence of Corynebacterium kalinowskii 1959, a novel Corynebacterium species isolated from soil of a small paddock in Vilsendorf, Germany.</title>
        <authorList>
            <person name="Schaffert L."/>
            <person name="Ruwe M."/>
            <person name="Milse J."/>
            <person name="Hanuschka K."/>
            <person name="Ortseifen V."/>
            <person name="Droste J."/>
            <person name="Brandt D."/>
            <person name="Schlueter L."/>
            <person name="Kutter Y."/>
            <person name="Vinke S."/>
            <person name="Viehoefer P."/>
            <person name="Jacob L."/>
            <person name="Luebke N.-C."/>
            <person name="Schulte-Berndt E."/>
            <person name="Hain C."/>
            <person name="Linder M."/>
            <person name="Schmidt P."/>
            <person name="Wollenschlaeger L."/>
            <person name="Luttermann T."/>
            <person name="Thieme E."/>
            <person name="Hassa J."/>
            <person name="Haak M."/>
            <person name="Wittchen M."/>
            <person name="Mentz A."/>
            <person name="Persicke M."/>
            <person name="Busche T."/>
            <person name="Ruckert C."/>
        </authorList>
    </citation>
    <scope>NUCLEOTIDE SEQUENCE [LARGE SCALE GENOMIC DNA]</scope>
    <source>
        <strain evidence="6">1959</strain>
    </source>
</reference>
<evidence type="ECO:0000259" key="4">
    <source>
        <dbReference type="PROSITE" id="PS51186"/>
    </source>
</evidence>
<accession>A0A6B8VUA0</accession>
<dbReference type="InterPro" id="IPR016181">
    <property type="entry name" value="Acyl_CoA_acyltransferase"/>
</dbReference>
<evidence type="ECO:0000313" key="6">
    <source>
        <dbReference type="Proteomes" id="UP000427071"/>
    </source>
</evidence>
<proteinExistence type="inferred from homology"/>
<keyword evidence="1 5" id="KW-0808">Transferase</keyword>
<feature type="domain" description="N-acetyltransferase" evidence="4">
    <location>
        <begin position="42"/>
        <end position="213"/>
    </location>
</feature>
<protein>
    <submittedName>
        <fullName evidence="5">Ribosomal N-acetyltransferase YdaF</fullName>
        <ecNumber evidence="5">2.3.1.-</ecNumber>
    </submittedName>
</protein>
<evidence type="ECO:0000256" key="2">
    <source>
        <dbReference type="ARBA" id="ARBA00023315"/>
    </source>
</evidence>
<evidence type="ECO:0000256" key="3">
    <source>
        <dbReference type="ARBA" id="ARBA00038502"/>
    </source>
</evidence>
<gene>
    <name evidence="5" type="primary">ydaF2</name>
    <name evidence="5" type="ORF">CKALI_08325</name>
</gene>
<dbReference type="KEGG" id="ckw:CKALI_08325"/>
<evidence type="ECO:0000256" key="1">
    <source>
        <dbReference type="ARBA" id="ARBA00022679"/>
    </source>
</evidence>
<dbReference type="InterPro" id="IPR000182">
    <property type="entry name" value="GNAT_dom"/>
</dbReference>
<dbReference type="GO" id="GO:0005737">
    <property type="term" value="C:cytoplasm"/>
    <property type="evidence" value="ECO:0007669"/>
    <property type="project" value="TreeGrafter"/>
</dbReference>
<dbReference type="Pfam" id="PF13302">
    <property type="entry name" value="Acetyltransf_3"/>
    <property type="match status" value="1"/>
</dbReference>
<dbReference type="EMBL" id="CP046452">
    <property type="protein sequence ID" value="QGU02525.1"/>
    <property type="molecule type" value="Genomic_DNA"/>
</dbReference>